<dbReference type="PROSITE" id="PS00141">
    <property type="entry name" value="ASP_PROTEASE"/>
    <property type="match status" value="1"/>
</dbReference>
<protein>
    <submittedName>
        <fullName evidence="4">Peptidase A2A, retrovirus, catalytic</fullName>
    </submittedName>
</protein>
<dbReference type="Gene3D" id="2.40.70.10">
    <property type="entry name" value="Acid Proteases"/>
    <property type="match status" value="2"/>
</dbReference>
<accession>Q2G507</accession>
<keyword evidence="1" id="KW-0378">Hydrolase</keyword>
<evidence type="ECO:0000313" key="4">
    <source>
        <dbReference type="EMBL" id="ABD27066.1"/>
    </source>
</evidence>
<dbReference type="InterPro" id="IPR034122">
    <property type="entry name" value="Retropepsin-like_bacterial"/>
</dbReference>
<feature type="domain" description="Peptidase A2" evidence="3">
    <location>
        <begin position="58"/>
        <end position="136"/>
    </location>
</feature>
<dbReference type="AlphaFoldDB" id="Q2G507"/>
<dbReference type="InterPro" id="IPR001995">
    <property type="entry name" value="Peptidase_A2_cat"/>
</dbReference>
<dbReference type="InterPro" id="IPR001969">
    <property type="entry name" value="Aspartic_peptidase_AS"/>
</dbReference>
<feature type="chain" id="PRO_5004207906" evidence="2">
    <location>
        <begin position="24"/>
        <end position="311"/>
    </location>
</feature>
<dbReference type="SUPFAM" id="SSF50630">
    <property type="entry name" value="Acid proteases"/>
    <property type="match status" value="2"/>
</dbReference>
<dbReference type="eggNOG" id="COG3577">
    <property type="taxonomic scope" value="Bacteria"/>
</dbReference>
<evidence type="ECO:0000256" key="2">
    <source>
        <dbReference type="SAM" id="SignalP"/>
    </source>
</evidence>
<name>Q2G507_NOVAD</name>
<organism evidence="4 5">
    <name type="scientific">Novosphingobium aromaticivorans (strain ATCC 700278 / DSM 12444 / CCUG 56034 / CIP 105152 / NBRC 16084 / F199)</name>
    <dbReference type="NCBI Taxonomy" id="279238"/>
    <lineage>
        <taxon>Bacteria</taxon>
        <taxon>Pseudomonadati</taxon>
        <taxon>Pseudomonadota</taxon>
        <taxon>Alphaproteobacteria</taxon>
        <taxon>Sphingomonadales</taxon>
        <taxon>Sphingomonadaceae</taxon>
        <taxon>Novosphingobium</taxon>
    </lineage>
</organism>
<evidence type="ECO:0000259" key="3">
    <source>
        <dbReference type="PROSITE" id="PS50175"/>
    </source>
</evidence>
<gene>
    <name evidence="4" type="ordered locus">Saro_2630</name>
</gene>
<keyword evidence="2" id="KW-0732">Signal</keyword>
<keyword evidence="5" id="KW-1185">Reference proteome</keyword>
<dbReference type="EMBL" id="CP000248">
    <property type="protein sequence ID" value="ABD27066.1"/>
    <property type="molecule type" value="Genomic_DNA"/>
</dbReference>
<evidence type="ECO:0000313" key="5">
    <source>
        <dbReference type="Proteomes" id="UP000009134"/>
    </source>
</evidence>
<proteinExistence type="predicted"/>
<dbReference type="HOGENOM" id="CLU_064734_0_0_5"/>
<dbReference type="STRING" id="279238.Saro_2630"/>
<dbReference type="PROSITE" id="PS50175">
    <property type="entry name" value="ASP_PROT_RETROV"/>
    <property type="match status" value="1"/>
</dbReference>
<dbReference type="GO" id="GO:0004190">
    <property type="term" value="F:aspartic-type endopeptidase activity"/>
    <property type="evidence" value="ECO:0007669"/>
    <property type="project" value="InterPro"/>
</dbReference>
<dbReference type="Pfam" id="PF13650">
    <property type="entry name" value="Asp_protease_2"/>
    <property type="match status" value="2"/>
</dbReference>
<dbReference type="Proteomes" id="UP000009134">
    <property type="component" value="Chromosome"/>
</dbReference>
<feature type="signal peptide" evidence="2">
    <location>
        <begin position="1"/>
        <end position="23"/>
    </location>
</feature>
<evidence type="ECO:0000256" key="1">
    <source>
        <dbReference type="ARBA" id="ARBA00022801"/>
    </source>
</evidence>
<dbReference type="KEGG" id="nar:Saro_2630"/>
<dbReference type="RefSeq" id="WP_011446272.1">
    <property type="nucleotide sequence ID" value="NC_007794.1"/>
</dbReference>
<reference evidence="5" key="1">
    <citation type="submission" date="2006-01" db="EMBL/GenBank/DDBJ databases">
        <title>Complete sequence of Novosphingobium aromaticivorans DSM 12444.</title>
        <authorList>
            <consortium name="US DOE Joint Genome Institute"/>
            <person name="Copeland A."/>
            <person name="Lucas S."/>
            <person name="Lapidus A."/>
            <person name="Barry K."/>
            <person name="Detter J.C."/>
            <person name="Glavina T."/>
            <person name="Hammon N."/>
            <person name="Israni S."/>
            <person name="Pitluck S."/>
            <person name="Chain P."/>
            <person name="Malfatti S."/>
            <person name="Shin M."/>
            <person name="Vergez L."/>
            <person name="Schmutz J."/>
            <person name="Larimer F."/>
            <person name="Land M."/>
            <person name="Kyrpides N."/>
            <person name="Ivanova N."/>
            <person name="Fredrickson J."/>
            <person name="Balkwill D."/>
            <person name="Romine M.F."/>
            <person name="Richardson P."/>
        </authorList>
    </citation>
    <scope>NUCLEOTIDE SEQUENCE [LARGE SCALE GENOMIC DNA]</scope>
    <source>
        <strain evidence="5">ATCC 700278 / DSM 12444 / CCUG 56034 / CIP 105152 / NBRC 16084 / F199</strain>
    </source>
</reference>
<dbReference type="CDD" id="cd05483">
    <property type="entry name" value="retropepsin_like_bacteria"/>
    <property type="match status" value="1"/>
</dbReference>
<dbReference type="GO" id="GO:0006508">
    <property type="term" value="P:proteolysis"/>
    <property type="evidence" value="ECO:0007669"/>
    <property type="project" value="InterPro"/>
</dbReference>
<sequence>MPHRLAKSALTALLGICIAPVRAADDPQTASTAELVQFESDRHDRLTVPVRIGENGPFDFLIDTGSERTVLSRQVAATLGLVVTGNGVIVGVAGSQAVELVDVAELSLGRRTFYGLSAPLLEGRHIGADGIVGLDSLQDQRVLLDFGRNRMIVDEARKRTGLSGFDIVVKARRKSGQLIMTNALVDGVTTDIVIDTGSDGSIGNPALQRALARRNQGKTTTLYSVTGQMVSADLIVTRMIDIDGLRLHNTVVAFADSPAFQRLGLASRPALLMGMSQLRLFSRVAIDFPARRIMFDMPSSIVVWDKDGLPF</sequence>
<dbReference type="InterPro" id="IPR021109">
    <property type="entry name" value="Peptidase_aspartic_dom_sf"/>
</dbReference>